<sequence>MKTLLYNLVFIVLLLAVLPTGFAQTTQTIHYSNFTYDEISYQDNLTGNPPHVLAIRHYQNNADVAVIRVGRVNYYSGNNTCFEQRLLLRVLQGNGSVIEINYTNTSEIQDINFCYRFRNPLNFYPLFDQYILVTYTHATNTSDKTTFMDRGMVLNWNGTVASFIDLGPSYLEPITNYSWYPNEYFVNNINPQMGFFRLSAVNGTRSFKWQQYAYGNYYLLSNDTVPTDFSTSFQVTVIQTLYGGYAIIYANTTNIAIPSNNANSTSTAHLTPSGGIYALIFNYNQTKTPSKIILYESQMQNITFNTLFCSVDFASIGHSCIVSAVGPKAIQTPTNITTTFTTTTTPPVGIPTAVPVTTVVPGQPITTYTTELFYVNIRFLSSGSLLSLDSIIPPPSSVTNVNIRTLPFGGYATLWRTATVLAANYNFSLFDENNQLSDYNFPINPIIANLVGAFDILQNNTMLVAQNESLNSWNILSILMPKLSPYNDNGYGNLHVGATYPPNSPPNELLNKISLNNKVINITFENPVTFGTGSLKIFSMDGTLRQTLNIRNCDSSKCNATGNIVSLNVFDCTFNEPNGQYYIQMDNSFVLDAEYNEPLLGIDPNKWIFQTVTNQLQEKYDGGIQGALRLTDEGTIHYQNLSSSNQSDFINTLQNELTLMIPTEKGRLYSINNNTQNDPNQKSRIFISLSIKGAKSGQKLFSTDVSKYLNLLIINKETTGISTGTTTKYLDASYGYQKIQSVAEFFAENRSKFIIFIVAIVLFLLMFLVAKMRTRPEDKDVVENIAILQLGVTLSRFATYILFVIFDSSTLSFLFLPR</sequence>
<protein>
    <submittedName>
        <fullName evidence="1">7852_t:CDS:1</fullName>
    </submittedName>
</protein>
<reference evidence="1" key="1">
    <citation type="submission" date="2021-06" db="EMBL/GenBank/DDBJ databases">
        <authorList>
            <person name="Kallberg Y."/>
            <person name="Tangrot J."/>
            <person name="Rosling A."/>
        </authorList>
    </citation>
    <scope>NUCLEOTIDE SEQUENCE</scope>
    <source>
        <strain evidence="1">AU212A</strain>
    </source>
</reference>
<gene>
    <name evidence="1" type="ORF">SCALOS_LOCUS457</name>
</gene>
<dbReference type="EMBL" id="CAJVPM010000218">
    <property type="protein sequence ID" value="CAG8438616.1"/>
    <property type="molecule type" value="Genomic_DNA"/>
</dbReference>
<keyword evidence="2" id="KW-1185">Reference proteome</keyword>
<organism evidence="1 2">
    <name type="scientific">Scutellospora calospora</name>
    <dbReference type="NCBI Taxonomy" id="85575"/>
    <lineage>
        <taxon>Eukaryota</taxon>
        <taxon>Fungi</taxon>
        <taxon>Fungi incertae sedis</taxon>
        <taxon>Mucoromycota</taxon>
        <taxon>Glomeromycotina</taxon>
        <taxon>Glomeromycetes</taxon>
        <taxon>Diversisporales</taxon>
        <taxon>Gigasporaceae</taxon>
        <taxon>Scutellospora</taxon>
    </lineage>
</organism>
<dbReference type="Proteomes" id="UP000789860">
    <property type="component" value="Unassembled WGS sequence"/>
</dbReference>
<evidence type="ECO:0000313" key="1">
    <source>
        <dbReference type="EMBL" id="CAG8438616.1"/>
    </source>
</evidence>
<accession>A0ACA9JVM7</accession>
<comment type="caution">
    <text evidence="1">The sequence shown here is derived from an EMBL/GenBank/DDBJ whole genome shotgun (WGS) entry which is preliminary data.</text>
</comment>
<evidence type="ECO:0000313" key="2">
    <source>
        <dbReference type="Proteomes" id="UP000789860"/>
    </source>
</evidence>
<proteinExistence type="predicted"/>
<name>A0ACA9JVM7_9GLOM</name>